<reference evidence="2" key="1">
    <citation type="submission" date="2021-02" db="EMBL/GenBank/DDBJ databases">
        <authorList>
            <person name="Nowell W R."/>
        </authorList>
    </citation>
    <scope>NUCLEOTIDE SEQUENCE</scope>
</reference>
<organism evidence="2 3">
    <name type="scientific">Rotaria magnacalcarata</name>
    <dbReference type="NCBI Taxonomy" id="392030"/>
    <lineage>
        <taxon>Eukaryota</taxon>
        <taxon>Metazoa</taxon>
        <taxon>Spiralia</taxon>
        <taxon>Gnathifera</taxon>
        <taxon>Rotifera</taxon>
        <taxon>Eurotatoria</taxon>
        <taxon>Bdelloidea</taxon>
        <taxon>Philodinida</taxon>
        <taxon>Philodinidae</taxon>
        <taxon>Rotaria</taxon>
    </lineage>
</organism>
<feature type="non-terminal residue" evidence="2">
    <location>
        <position position="1"/>
    </location>
</feature>
<proteinExistence type="predicted"/>
<sequence>MKDKFNVSTIIRTRKDKIGKLISVQTQEYNSEQLFHARSIILGLSDINNNSLFDL</sequence>
<dbReference type="EMBL" id="CAJOBH010109214">
    <property type="protein sequence ID" value="CAF4652957.1"/>
    <property type="molecule type" value="Genomic_DNA"/>
</dbReference>
<evidence type="ECO:0000313" key="3">
    <source>
        <dbReference type="Proteomes" id="UP000681967"/>
    </source>
</evidence>
<feature type="domain" description="Protein bicaudal C homolog 1 KH-like" evidence="1">
    <location>
        <begin position="1"/>
        <end position="48"/>
    </location>
</feature>
<evidence type="ECO:0000313" key="2">
    <source>
        <dbReference type="EMBL" id="CAF4652957.1"/>
    </source>
</evidence>
<name>A0A8S2ZQ70_9BILA</name>
<protein>
    <recommendedName>
        <fullName evidence="1">Protein bicaudal C homolog 1 KH-like domain-containing protein</fullName>
    </recommendedName>
</protein>
<dbReference type="Proteomes" id="UP000681967">
    <property type="component" value="Unassembled WGS sequence"/>
</dbReference>
<comment type="caution">
    <text evidence="2">The sequence shown here is derived from an EMBL/GenBank/DDBJ whole genome shotgun (WGS) entry which is preliminary data.</text>
</comment>
<dbReference type="AlphaFoldDB" id="A0A8S2ZQ70"/>
<dbReference type="Pfam" id="PF22985">
    <property type="entry name" value="KH_BICC1"/>
    <property type="match status" value="1"/>
</dbReference>
<gene>
    <name evidence="2" type="ORF">BYL167_LOCUS42252</name>
</gene>
<accession>A0A8S2ZQ70</accession>
<dbReference type="InterPro" id="IPR054727">
    <property type="entry name" value="BICC1_KH"/>
</dbReference>
<evidence type="ECO:0000259" key="1">
    <source>
        <dbReference type="Pfam" id="PF22985"/>
    </source>
</evidence>